<organism evidence="1 2">
    <name type="scientific">Algibacter mikhailovii</name>
    <dbReference type="NCBI Taxonomy" id="425498"/>
    <lineage>
        <taxon>Bacteria</taxon>
        <taxon>Pseudomonadati</taxon>
        <taxon>Bacteroidota</taxon>
        <taxon>Flavobacteriia</taxon>
        <taxon>Flavobacteriales</taxon>
        <taxon>Flavobacteriaceae</taxon>
        <taxon>Algibacter</taxon>
    </lineage>
</organism>
<dbReference type="AlphaFoldDB" id="A0A918R438"/>
<accession>A0A918R438</accession>
<evidence type="ECO:0000313" key="1">
    <source>
        <dbReference type="EMBL" id="GGZ82342.1"/>
    </source>
</evidence>
<protein>
    <submittedName>
        <fullName evidence="1">Uncharacterized protein</fullName>
    </submittedName>
</protein>
<proteinExistence type="predicted"/>
<reference evidence="1" key="2">
    <citation type="submission" date="2020-09" db="EMBL/GenBank/DDBJ databases">
        <authorList>
            <person name="Sun Q."/>
            <person name="Kim S."/>
        </authorList>
    </citation>
    <scope>NUCLEOTIDE SEQUENCE</scope>
    <source>
        <strain evidence="1">KCTC 12710</strain>
    </source>
</reference>
<comment type="caution">
    <text evidence="1">The sequence shown here is derived from an EMBL/GenBank/DDBJ whole genome shotgun (WGS) entry which is preliminary data.</text>
</comment>
<dbReference type="Proteomes" id="UP000636004">
    <property type="component" value="Unassembled WGS sequence"/>
</dbReference>
<dbReference type="EMBL" id="BMWZ01000004">
    <property type="protein sequence ID" value="GGZ82342.1"/>
    <property type="molecule type" value="Genomic_DNA"/>
</dbReference>
<gene>
    <name evidence="1" type="ORF">GCM10007028_20160</name>
</gene>
<evidence type="ECO:0000313" key="2">
    <source>
        <dbReference type="Proteomes" id="UP000636004"/>
    </source>
</evidence>
<name>A0A918R438_9FLAO</name>
<sequence>MIYDILYNHTLFVWFKDKILYFRYDENNKIHIISGRPYLLFGDLAAKQII</sequence>
<reference evidence="1" key="1">
    <citation type="journal article" date="2014" name="Int. J. Syst. Evol. Microbiol.">
        <title>Complete genome sequence of Corynebacterium casei LMG S-19264T (=DSM 44701T), isolated from a smear-ripened cheese.</title>
        <authorList>
            <consortium name="US DOE Joint Genome Institute (JGI-PGF)"/>
            <person name="Walter F."/>
            <person name="Albersmeier A."/>
            <person name="Kalinowski J."/>
            <person name="Ruckert C."/>
        </authorList>
    </citation>
    <scope>NUCLEOTIDE SEQUENCE</scope>
    <source>
        <strain evidence="1">KCTC 12710</strain>
    </source>
</reference>
<keyword evidence="2" id="KW-1185">Reference proteome</keyword>